<gene>
    <name evidence="5" type="primary">lip2</name>
    <name evidence="5" type="ORF">CA13_11160</name>
</gene>
<evidence type="ECO:0000256" key="1">
    <source>
        <dbReference type="ARBA" id="ARBA00022801"/>
    </source>
</evidence>
<dbReference type="Pfam" id="PF20434">
    <property type="entry name" value="BD-FAE"/>
    <property type="match status" value="1"/>
</dbReference>
<dbReference type="RefSeq" id="WP_146394865.1">
    <property type="nucleotide sequence ID" value="NZ_SJPJ01000001.1"/>
</dbReference>
<feature type="domain" description="BD-FAE-like" evidence="4">
    <location>
        <begin position="135"/>
        <end position="340"/>
    </location>
</feature>
<protein>
    <submittedName>
        <fullName evidence="5">Lipase 2</fullName>
        <ecNumber evidence="5">3.1.1.3</ecNumber>
    </submittedName>
</protein>
<dbReference type="EC" id="3.1.1.3" evidence="5"/>
<dbReference type="AlphaFoldDB" id="A0A5C5YXC1"/>
<evidence type="ECO:0000313" key="6">
    <source>
        <dbReference type="Proteomes" id="UP000315010"/>
    </source>
</evidence>
<dbReference type="SUPFAM" id="SSF53474">
    <property type="entry name" value="alpha/beta-Hydrolases"/>
    <property type="match status" value="1"/>
</dbReference>
<comment type="caution">
    <text evidence="5">The sequence shown here is derived from an EMBL/GenBank/DDBJ whole genome shotgun (WGS) entry which is preliminary data.</text>
</comment>
<dbReference type="InterPro" id="IPR018247">
    <property type="entry name" value="EF_Hand_1_Ca_BS"/>
</dbReference>
<organism evidence="5 6">
    <name type="scientific">Novipirellula herctigrandis</name>
    <dbReference type="NCBI Taxonomy" id="2527986"/>
    <lineage>
        <taxon>Bacteria</taxon>
        <taxon>Pseudomonadati</taxon>
        <taxon>Planctomycetota</taxon>
        <taxon>Planctomycetia</taxon>
        <taxon>Pirellulales</taxon>
        <taxon>Pirellulaceae</taxon>
        <taxon>Novipirellula</taxon>
    </lineage>
</organism>
<dbReference type="PANTHER" id="PTHR48081">
    <property type="entry name" value="AB HYDROLASE SUPERFAMILY PROTEIN C4A8.06C"/>
    <property type="match status" value="1"/>
</dbReference>
<accession>A0A5C5YXC1</accession>
<dbReference type="InterPro" id="IPR049492">
    <property type="entry name" value="BD-FAE-like_dom"/>
</dbReference>
<name>A0A5C5YXC1_9BACT</name>
<evidence type="ECO:0000256" key="2">
    <source>
        <dbReference type="SAM" id="MobiDB-lite"/>
    </source>
</evidence>
<evidence type="ECO:0000313" key="5">
    <source>
        <dbReference type="EMBL" id="TWT79709.1"/>
    </source>
</evidence>
<keyword evidence="6" id="KW-1185">Reference proteome</keyword>
<dbReference type="Gene3D" id="3.40.50.1820">
    <property type="entry name" value="alpha/beta hydrolase"/>
    <property type="match status" value="1"/>
</dbReference>
<keyword evidence="1 5" id="KW-0378">Hydrolase</keyword>
<dbReference type="PROSITE" id="PS00018">
    <property type="entry name" value="EF_HAND_1"/>
    <property type="match status" value="1"/>
</dbReference>
<reference evidence="5 6" key="1">
    <citation type="submission" date="2019-02" db="EMBL/GenBank/DDBJ databases">
        <title>Deep-cultivation of Planctomycetes and their phenomic and genomic characterization uncovers novel biology.</title>
        <authorList>
            <person name="Wiegand S."/>
            <person name="Jogler M."/>
            <person name="Boedeker C."/>
            <person name="Pinto D."/>
            <person name="Vollmers J."/>
            <person name="Rivas-Marin E."/>
            <person name="Kohn T."/>
            <person name="Peeters S.H."/>
            <person name="Heuer A."/>
            <person name="Rast P."/>
            <person name="Oberbeckmann S."/>
            <person name="Bunk B."/>
            <person name="Jeske O."/>
            <person name="Meyerdierks A."/>
            <person name="Storesund J.E."/>
            <person name="Kallscheuer N."/>
            <person name="Luecker S."/>
            <person name="Lage O.M."/>
            <person name="Pohl T."/>
            <person name="Merkel B.J."/>
            <person name="Hornburger P."/>
            <person name="Mueller R.-W."/>
            <person name="Bruemmer F."/>
            <person name="Labrenz M."/>
            <person name="Spormann A.M."/>
            <person name="Op Den Camp H."/>
            <person name="Overmann J."/>
            <person name="Amann R."/>
            <person name="Jetten M.S.M."/>
            <person name="Mascher T."/>
            <person name="Medema M.H."/>
            <person name="Devos D.P."/>
            <person name="Kaster A.-K."/>
            <person name="Ovreas L."/>
            <person name="Rohde M."/>
            <person name="Galperin M.Y."/>
            <person name="Jogler C."/>
        </authorList>
    </citation>
    <scope>NUCLEOTIDE SEQUENCE [LARGE SCALE GENOMIC DNA]</scope>
    <source>
        <strain evidence="5 6">CA13</strain>
    </source>
</reference>
<evidence type="ECO:0000256" key="3">
    <source>
        <dbReference type="SAM" id="SignalP"/>
    </source>
</evidence>
<dbReference type="InterPro" id="IPR050300">
    <property type="entry name" value="GDXG_lipolytic_enzyme"/>
</dbReference>
<dbReference type="OrthoDB" id="265201at2"/>
<dbReference type="Gene3D" id="1.10.238.10">
    <property type="entry name" value="EF-hand"/>
    <property type="match status" value="1"/>
</dbReference>
<dbReference type="EMBL" id="SJPJ01000001">
    <property type="protein sequence ID" value="TWT79709.1"/>
    <property type="molecule type" value="Genomic_DNA"/>
</dbReference>
<sequence precursor="true">MTTRLATAILGALLLPSVLPAQNETARFITRMKNDDANGDGKLTQAEFTGPDRLFQQLDGDGDGVLVLTEAAEKLKERRTRVGNMPRQAAGNADNRTQPDESRPRAPGIRGRARAQVKPDFQNVRYGEHERHVFDIYQADTENKEPAPCMIWIHGGGFRRGDKSEGSLFSTFFTNNGIHYVTLNYRLSHQAIAPACFQDCARAVQFIRRNADKWNIDKSRIAVGGGSAGAGLAQWLGFSEDHADPSAADPVMHESTRVSALVLLNAQTSYDFRWIKQHIPGDAWQGDGLQELFGYTIEDADEIAAAKYRVIEDCSPINHFSADDPPILFFYRRSKDPKIAEQNAMDGIHHPLFGLELKKLADKLELPCEVFTVENREDLAFYNRRWDYTVSFLKKQFQME</sequence>
<dbReference type="GO" id="GO:0004806">
    <property type="term" value="F:triacylglycerol lipase activity"/>
    <property type="evidence" value="ECO:0007669"/>
    <property type="project" value="UniProtKB-EC"/>
</dbReference>
<proteinExistence type="predicted"/>
<feature type="signal peptide" evidence="3">
    <location>
        <begin position="1"/>
        <end position="21"/>
    </location>
</feature>
<dbReference type="Proteomes" id="UP000315010">
    <property type="component" value="Unassembled WGS sequence"/>
</dbReference>
<feature type="region of interest" description="Disordered" evidence="2">
    <location>
        <begin position="77"/>
        <end position="113"/>
    </location>
</feature>
<evidence type="ECO:0000259" key="4">
    <source>
        <dbReference type="Pfam" id="PF20434"/>
    </source>
</evidence>
<feature type="chain" id="PRO_5022922439" evidence="3">
    <location>
        <begin position="22"/>
        <end position="400"/>
    </location>
</feature>
<dbReference type="InterPro" id="IPR029058">
    <property type="entry name" value="AB_hydrolase_fold"/>
</dbReference>
<keyword evidence="3" id="KW-0732">Signal</keyword>